<proteinExistence type="predicted"/>
<evidence type="ECO:0000313" key="3">
    <source>
        <dbReference type="EMBL" id="ONF75173.1"/>
    </source>
</evidence>
<dbReference type="PANTHER" id="PTHR44068">
    <property type="entry name" value="ZGC:194242"/>
    <property type="match status" value="1"/>
</dbReference>
<dbReference type="OrthoDB" id="3372196at2"/>
<dbReference type="CDD" id="cd02440">
    <property type="entry name" value="AdoMet_MTases"/>
    <property type="match status" value="1"/>
</dbReference>
<dbReference type="Pfam" id="PF08241">
    <property type="entry name" value="Methyltransf_11"/>
    <property type="match status" value="1"/>
</dbReference>
<evidence type="ECO:0000313" key="4">
    <source>
        <dbReference type="Proteomes" id="UP000076660"/>
    </source>
</evidence>
<dbReference type="EMBL" id="LQMT02000001">
    <property type="protein sequence ID" value="ONF75173.1"/>
    <property type="molecule type" value="Genomic_DNA"/>
</dbReference>
<evidence type="ECO:0000256" key="1">
    <source>
        <dbReference type="ARBA" id="ARBA00022679"/>
    </source>
</evidence>
<accession>A0A1W2M527</accession>
<dbReference type="InterPro" id="IPR050447">
    <property type="entry name" value="Erg6_SMT_methyltransf"/>
</dbReference>
<dbReference type="InterPro" id="IPR029063">
    <property type="entry name" value="SAM-dependent_MTases_sf"/>
</dbReference>
<dbReference type="Gene3D" id="3.40.50.150">
    <property type="entry name" value="Vaccinia Virus protein VP39"/>
    <property type="match status" value="1"/>
</dbReference>
<dbReference type="SUPFAM" id="SSF53335">
    <property type="entry name" value="S-adenosyl-L-methionine-dependent methyltransferases"/>
    <property type="match status" value="1"/>
</dbReference>
<comment type="caution">
    <text evidence="3">The sequence shown here is derived from an EMBL/GenBank/DDBJ whole genome shotgun (WGS) entry which is preliminary data.</text>
</comment>
<dbReference type="Proteomes" id="UP000076660">
    <property type="component" value="Unassembled WGS sequence"/>
</dbReference>
<dbReference type="GO" id="GO:0032259">
    <property type="term" value="P:methylation"/>
    <property type="evidence" value="ECO:0007669"/>
    <property type="project" value="UniProtKB-KW"/>
</dbReference>
<dbReference type="RefSeq" id="WP_063275552.1">
    <property type="nucleotide sequence ID" value="NZ_LQMT02000001.1"/>
</dbReference>
<feature type="domain" description="Methyltransferase type 11" evidence="2">
    <location>
        <begin position="64"/>
        <end position="160"/>
    </location>
</feature>
<dbReference type="PANTHER" id="PTHR44068:SF11">
    <property type="entry name" value="GERANYL DIPHOSPHATE 2-C-METHYLTRANSFERASE"/>
    <property type="match status" value="1"/>
</dbReference>
<sequence length="257" mass="28283">MTDWKAAFTATFGAPASAVSARIWAEVYGDEYPAELDTYSFVTRTDLRRIAAEARLEPGGLLADIGCGRGGPGLWVAARTYATLTGIDIAATALASARRRAEAMDVEATEFRVGDFEDTGLDDASFDAVMSVDALLFAPDKRRACEEFARILAPGGRLLVTTWDFDGQPVNRPPQVADHRPLLEAAGFDVLSYEETPDWRARQRRTVELSLERLEELAAESGDDPSRLRASLEQTLRNQDLMTRRVLMIASRHESSV</sequence>
<keyword evidence="1 3" id="KW-0808">Transferase</keyword>
<keyword evidence="3" id="KW-0489">Methyltransferase</keyword>
<name>A0A1W2M527_9PSEU</name>
<reference evidence="3 4" key="1">
    <citation type="submission" date="2016-12" db="EMBL/GenBank/DDBJ databases">
        <title>Amycolatopsis keratiniphila subsp. keratiniphila genome sequencing and assembly.</title>
        <authorList>
            <person name="Mayilraj S."/>
            <person name="Kaur N."/>
        </authorList>
    </citation>
    <scope>NUCLEOTIDE SEQUENCE [LARGE SCALE GENOMIC DNA]</scope>
    <source>
        <strain evidence="3 4">DSM 44409</strain>
    </source>
</reference>
<dbReference type="GO" id="GO:0008757">
    <property type="term" value="F:S-adenosylmethionine-dependent methyltransferase activity"/>
    <property type="evidence" value="ECO:0007669"/>
    <property type="project" value="InterPro"/>
</dbReference>
<protein>
    <submittedName>
        <fullName evidence="3">SAM-dependent methyltransferase</fullName>
    </submittedName>
</protein>
<dbReference type="AlphaFoldDB" id="A0A1W2M527"/>
<evidence type="ECO:0000259" key="2">
    <source>
        <dbReference type="Pfam" id="PF08241"/>
    </source>
</evidence>
<organism evidence="3 4">
    <name type="scientific">Amycolatopsis keratiniphila subsp. keratiniphila</name>
    <dbReference type="NCBI Taxonomy" id="227715"/>
    <lineage>
        <taxon>Bacteria</taxon>
        <taxon>Bacillati</taxon>
        <taxon>Actinomycetota</taxon>
        <taxon>Actinomycetes</taxon>
        <taxon>Pseudonocardiales</taxon>
        <taxon>Pseudonocardiaceae</taxon>
        <taxon>Amycolatopsis</taxon>
        <taxon>Amycolatopsis japonica group</taxon>
    </lineage>
</organism>
<gene>
    <name evidence="3" type="ORF">AVR91_0200150</name>
</gene>
<dbReference type="InterPro" id="IPR013216">
    <property type="entry name" value="Methyltransf_11"/>
</dbReference>